<accession>A0A4R7W1N4</accession>
<protein>
    <submittedName>
        <fullName evidence="1">Uncharacterized protein</fullName>
    </submittedName>
</protein>
<sequence length="260" mass="27896">MLLREGHLRSAVARLDEAVAGLRVHGAAGINYEVGSLADQLPEIRAWLGTLTGDPDWARYFYNAYVEFALALAAALPAGDTEGVERTADGWHVASGRPVIWFGDARFDADLTLDGPLVVLGDLTVDGLLSDGDVDRSFLVVTGKLRTRALLSGAFDLVLGDLHADVVVCFNNDGGLGVGGDLVTELFVQDDHSYEVTGAMRVRLPVLDWPADDTELDPVTAADAAAWLPPGYLADDELDTWRILRETAAGHSPLLAEPRH</sequence>
<evidence type="ECO:0000313" key="1">
    <source>
        <dbReference type="EMBL" id="TDV56480.1"/>
    </source>
</evidence>
<evidence type="ECO:0000313" key="2">
    <source>
        <dbReference type="Proteomes" id="UP000294927"/>
    </source>
</evidence>
<gene>
    <name evidence="1" type="ORF">CLV71_102547</name>
</gene>
<name>A0A4R7W1N4_9PSEU</name>
<dbReference type="RefSeq" id="WP_133901717.1">
    <property type="nucleotide sequence ID" value="NZ_SOCP01000002.1"/>
</dbReference>
<comment type="caution">
    <text evidence="1">The sequence shown here is derived from an EMBL/GenBank/DDBJ whole genome shotgun (WGS) entry which is preliminary data.</text>
</comment>
<dbReference type="AlphaFoldDB" id="A0A4R7W1N4"/>
<dbReference type="Proteomes" id="UP000294927">
    <property type="component" value="Unassembled WGS sequence"/>
</dbReference>
<dbReference type="EMBL" id="SOCP01000002">
    <property type="protein sequence ID" value="TDV56480.1"/>
    <property type="molecule type" value="Genomic_DNA"/>
</dbReference>
<reference evidence="1 2" key="1">
    <citation type="submission" date="2019-03" db="EMBL/GenBank/DDBJ databases">
        <title>Genomic Encyclopedia of Archaeal and Bacterial Type Strains, Phase II (KMG-II): from individual species to whole genera.</title>
        <authorList>
            <person name="Goeker M."/>
        </authorList>
    </citation>
    <scope>NUCLEOTIDE SEQUENCE [LARGE SCALE GENOMIC DNA]</scope>
    <source>
        <strain evidence="1 2">DSM 45499</strain>
    </source>
</reference>
<proteinExistence type="predicted"/>
<keyword evidence="2" id="KW-1185">Reference proteome</keyword>
<organism evidence="1 2">
    <name type="scientific">Actinophytocola oryzae</name>
    <dbReference type="NCBI Taxonomy" id="502181"/>
    <lineage>
        <taxon>Bacteria</taxon>
        <taxon>Bacillati</taxon>
        <taxon>Actinomycetota</taxon>
        <taxon>Actinomycetes</taxon>
        <taxon>Pseudonocardiales</taxon>
        <taxon>Pseudonocardiaceae</taxon>
    </lineage>
</organism>